<evidence type="ECO:0000313" key="7">
    <source>
        <dbReference type="EMBL" id="ATD08066.1"/>
    </source>
</evidence>
<keyword evidence="2 4" id="KW-0694">RNA-binding</keyword>
<feature type="compositionally biased region" description="Polar residues" evidence="5">
    <location>
        <begin position="103"/>
        <end position="113"/>
    </location>
</feature>
<dbReference type="GO" id="GO:0003727">
    <property type="term" value="F:single-stranded RNA binding"/>
    <property type="evidence" value="ECO:0007669"/>
    <property type="project" value="InterPro"/>
</dbReference>
<name>A0A0F4P686_PSEO7</name>
<dbReference type="SMART" id="SM00363">
    <property type="entry name" value="S4"/>
    <property type="match status" value="1"/>
</dbReference>
<dbReference type="CDD" id="cd00165">
    <property type="entry name" value="S4"/>
    <property type="match status" value="1"/>
</dbReference>
<dbReference type="Pfam" id="PF01479">
    <property type="entry name" value="S4"/>
    <property type="match status" value="1"/>
</dbReference>
<feature type="domain" description="RNA-binding S4" evidence="6">
    <location>
        <begin position="15"/>
        <end position="78"/>
    </location>
</feature>
<evidence type="ECO:0000256" key="2">
    <source>
        <dbReference type="ARBA" id="ARBA00022884"/>
    </source>
</evidence>
<reference evidence="12" key="4">
    <citation type="submission" date="2019-06" db="EMBL/GenBank/DDBJ databases">
        <title>Co-occurence of chitin degradation, pigmentation and bioactivity in marine Pseudoalteromonas.</title>
        <authorList>
            <person name="Sonnenschein E.C."/>
            <person name="Bech P.K."/>
        </authorList>
    </citation>
    <scope>NUCLEOTIDE SEQUENCE [LARGE SCALE GENOMIC DNA]</scope>
    <source>
        <strain evidence="12">S1607</strain>
    </source>
</reference>
<dbReference type="InterPro" id="IPR036986">
    <property type="entry name" value="S4_RNA-bd_sf"/>
</dbReference>
<evidence type="ECO:0000313" key="9">
    <source>
        <dbReference type="EMBL" id="TMN78515.1"/>
    </source>
</evidence>
<organism evidence="8 11">
    <name type="scientific">Pseudoalteromonas piscicida</name>
    <dbReference type="NCBI Taxonomy" id="43662"/>
    <lineage>
        <taxon>Bacteria</taxon>
        <taxon>Pseudomonadati</taxon>
        <taxon>Pseudomonadota</taxon>
        <taxon>Gammaproteobacteria</taxon>
        <taxon>Alteromonadales</taxon>
        <taxon>Pseudoalteromonadaceae</taxon>
        <taxon>Pseudoalteromonas</taxon>
    </lineage>
</organism>
<protein>
    <recommendedName>
        <fullName evidence="4">Heat shock protein 15</fullName>
    </recommendedName>
</protein>
<evidence type="ECO:0000256" key="4">
    <source>
        <dbReference type="PIRNR" id="PIRNR016821"/>
    </source>
</evidence>
<dbReference type="Proteomes" id="UP000016521">
    <property type="component" value="Chromosome I"/>
</dbReference>
<dbReference type="OrthoDB" id="9797176at2"/>
<dbReference type="SUPFAM" id="SSF55174">
    <property type="entry name" value="Alpha-L RNA-binding motif"/>
    <property type="match status" value="1"/>
</dbReference>
<dbReference type="InterPro" id="IPR002942">
    <property type="entry name" value="S4_RNA-bd"/>
</dbReference>
<evidence type="ECO:0000256" key="3">
    <source>
        <dbReference type="ARBA" id="ARBA00023125"/>
    </source>
</evidence>
<dbReference type="Gene3D" id="3.10.290.10">
    <property type="entry name" value="RNA-binding S4 domain"/>
    <property type="match status" value="1"/>
</dbReference>
<dbReference type="AlphaFoldDB" id="A0A0F4P686"/>
<reference evidence="7 10" key="1">
    <citation type="submission" date="2015-06" db="EMBL/GenBank/DDBJ databases">
        <authorList>
            <person name="Xie B.-B."/>
            <person name="Rong J.-C."/>
            <person name="Qin Q.-L."/>
            <person name="Zhang Y.-Z."/>
        </authorList>
    </citation>
    <scope>NUCLEOTIDE SEQUENCE [LARGE SCALE GENOMIC DNA]</scope>
    <source>
        <strain evidence="7 10">JCM 20779</strain>
    </source>
</reference>
<evidence type="ECO:0000256" key="5">
    <source>
        <dbReference type="SAM" id="MobiDB-lite"/>
    </source>
</evidence>
<comment type="similarity">
    <text evidence="1 4">Belongs to the HSP15 family.</text>
</comment>
<dbReference type="EMBL" id="PNEL01000020">
    <property type="protein sequence ID" value="TMN78515.1"/>
    <property type="molecule type" value="Genomic_DNA"/>
</dbReference>
<keyword evidence="8" id="KW-0346">Stress response</keyword>
<dbReference type="Proteomes" id="UP000305423">
    <property type="component" value="Unassembled WGS sequence"/>
</dbReference>
<dbReference type="PROSITE" id="PS50889">
    <property type="entry name" value="S4"/>
    <property type="match status" value="1"/>
</dbReference>
<reference evidence="9 12" key="2">
    <citation type="submission" date="2017-12" db="EMBL/GenBank/DDBJ databases">
        <authorList>
            <person name="Paulsen S."/>
            <person name="Gram L.K."/>
        </authorList>
    </citation>
    <scope>NUCLEOTIDE SEQUENCE [LARGE SCALE GENOMIC DNA]</scope>
    <source>
        <strain evidence="9 12">S1607</strain>
    </source>
</reference>
<feature type="region of interest" description="Disordered" evidence="5">
    <location>
        <begin position="98"/>
        <end position="136"/>
    </location>
</feature>
<evidence type="ECO:0000313" key="11">
    <source>
        <dbReference type="Proteomes" id="UP000258102"/>
    </source>
</evidence>
<evidence type="ECO:0000313" key="12">
    <source>
        <dbReference type="Proteomes" id="UP000305423"/>
    </source>
</evidence>
<reference evidence="8 11" key="3">
    <citation type="submission" date="2018-08" db="EMBL/GenBank/DDBJ databases">
        <title>Whole Genome Sequences of Two Pseudoalteromonas piscicida Strains, DE1-A and DE2-A, which Exhibit Strong Antibacterial Activity against Vibrio vulnificus.</title>
        <authorList>
            <person name="Richards G.P."/>
            <person name="Needleman D.S."/>
            <person name="Watson M.A."/>
            <person name="Polson S.W."/>
        </authorList>
    </citation>
    <scope>NUCLEOTIDE SEQUENCE [LARGE SCALE GENOMIC DNA]</scope>
    <source>
        <strain evidence="8 11">DE2-A</strain>
    </source>
</reference>
<feature type="compositionally biased region" description="Basic and acidic residues" evidence="5">
    <location>
        <begin position="120"/>
        <end position="136"/>
    </location>
</feature>
<dbReference type="EMBL" id="CP011924">
    <property type="protein sequence ID" value="ATD08066.1"/>
    <property type="molecule type" value="Genomic_DNA"/>
</dbReference>
<evidence type="ECO:0000256" key="1">
    <source>
        <dbReference type="ARBA" id="ARBA00008396"/>
    </source>
</evidence>
<sequence length="136" mass="15699">MTKLQQENNQSEQKVRIDKWLWAARFYKTRALARDMVQGGKVHYNGQRCKPSKTVEVGAVVKLAQGYEEKEVTILKIMEKRQAAPIAQTLYEESEASIEKRTQNALARQNNSLFAPRPATKPDKKQRRELLKLKSN</sequence>
<dbReference type="GO" id="GO:0003677">
    <property type="term" value="F:DNA binding"/>
    <property type="evidence" value="ECO:0007669"/>
    <property type="project" value="UniProtKB-KW"/>
</dbReference>
<dbReference type="GO" id="GO:0034605">
    <property type="term" value="P:cellular response to heat"/>
    <property type="evidence" value="ECO:0007669"/>
    <property type="project" value="InterPro"/>
</dbReference>
<evidence type="ECO:0000259" key="6">
    <source>
        <dbReference type="SMART" id="SM00363"/>
    </source>
</evidence>
<keyword evidence="10" id="KW-1185">Reference proteome</keyword>
<evidence type="ECO:0000313" key="8">
    <source>
        <dbReference type="EMBL" id="AXR00946.1"/>
    </source>
</evidence>
<accession>A0A0F4P686</accession>
<dbReference type="PIRSF" id="PIRSF016821">
    <property type="entry name" value="HSP15"/>
    <property type="match status" value="1"/>
</dbReference>
<dbReference type="Proteomes" id="UP000258102">
    <property type="component" value="Chromosome 1"/>
</dbReference>
<evidence type="ECO:0000313" key="10">
    <source>
        <dbReference type="Proteomes" id="UP000016521"/>
    </source>
</evidence>
<dbReference type="RefSeq" id="WP_010378496.1">
    <property type="nucleotide sequence ID" value="NZ_CP011924.1"/>
</dbReference>
<dbReference type="GeneID" id="98337335"/>
<dbReference type="NCBIfam" id="NF007673">
    <property type="entry name" value="PRK10348.1"/>
    <property type="match status" value="1"/>
</dbReference>
<keyword evidence="3 4" id="KW-0238">DNA-binding</keyword>
<dbReference type="InterPro" id="IPR025708">
    <property type="entry name" value="HSP15"/>
</dbReference>
<proteinExistence type="inferred from homology"/>
<dbReference type="GO" id="GO:0043023">
    <property type="term" value="F:ribosomal large subunit binding"/>
    <property type="evidence" value="ECO:0007669"/>
    <property type="project" value="InterPro"/>
</dbReference>
<reference evidence="9" key="5">
    <citation type="submission" date="2019-09" db="EMBL/GenBank/DDBJ databases">
        <title>Co-occurence of chitin degradation, pigmentation and bioactivity in marine Pseudoalteromonas.</title>
        <authorList>
            <person name="Sonnenschein E.C."/>
            <person name="Bech P.K."/>
        </authorList>
    </citation>
    <scope>NUCLEOTIDE SEQUENCE</scope>
    <source>
        <strain evidence="9">S1607</strain>
    </source>
</reference>
<dbReference type="EMBL" id="CP031761">
    <property type="protein sequence ID" value="AXR00946.1"/>
    <property type="molecule type" value="Genomic_DNA"/>
</dbReference>
<gene>
    <name evidence="7" type="primary">hslR</name>
    <name evidence="9" type="ORF">CWB74_07870</name>
    <name evidence="8" type="ORF">D0511_01860</name>
    <name evidence="7" type="ORF">PPIS_a3241</name>
</gene>